<keyword evidence="1 2" id="KW-0694">RNA-binding</keyword>
<organism evidence="5 6">
    <name type="scientific">Schizothecium vesticola</name>
    <dbReference type="NCBI Taxonomy" id="314040"/>
    <lineage>
        <taxon>Eukaryota</taxon>
        <taxon>Fungi</taxon>
        <taxon>Dikarya</taxon>
        <taxon>Ascomycota</taxon>
        <taxon>Pezizomycotina</taxon>
        <taxon>Sordariomycetes</taxon>
        <taxon>Sordariomycetidae</taxon>
        <taxon>Sordariales</taxon>
        <taxon>Schizotheciaceae</taxon>
        <taxon>Schizothecium</taxon>
    </lineage>
</organism>
<accession>A0AA40FAL5</accession>
<evidence type="ECO:0000256" key="2">
    <source>
        <dbReference type="PROSITE-ProRule" id="PRU00176"/>
    </source>
</evidence>
<protein>
    <recommendedName>
        <fullName evidence="4">RRM domain-containing protein</fullName>
    </recommendedName>
</protein>
<feature type="compositionally biased region" description="Polar residues" evidence="3">
    <location>
        <begin position="246"/>
        <end position="273"/>
    </location>
</feature>
<feature type="region of interest" description="Disordered" evidence="3">
    <location>
        <begin position="233"/>
        <end position="273"/>
    </location>
</feature>
<sequence length="273" mass="29897">MHCIRRAALRATLTASRQVALKASAAPSMAISALKLVASVQSPRLASRYFSQTARVQEDDFQQRSQENGATSLDNTSDNGIFVRNLAFNVDPEQLKAAFEKFGTVVGAQVAKDGRGMSKGFAFVYFDSAEAKRAAIAEVDGSFWLGRRIQVLERTKTEARRNEREPMNADPSPVLFVGNIPYDATDAELTGIFRELPNIEDIRVAVDRTTGWPRGFAHLTFPSTEAAQEAKSKLEGTEIHGRQLRVNYSTGRKNSPEDSGSSKFGGSNTFGEN</sequence>
<dbReference type="CDD" id="cd00590">
    <property type="entry name" value="RRM_SF"/>
    <property type="match status" value="1"/>
</dbReference>
<dbReference type="EMBL" id="JAUKUD010000001">
    <property type="protein sequence ID" value="KAK0754278.1"/>
    <property type="molecule type" value="Genomic_DNA"/>
</dbReference>
<proteinExistence type="predicted"/>
<dbReference type="SUPFAM" id="SSF54928">
    <property type="entry name" value="RNA-binding domain, RBD"/>
    <property type="match status" value="2"/>
</dbReference>
<dbReference type="InterPro" id="IPR052462">
    <property type="entry name" value="SLIRP/GR-RBP-like"/>
</dbReference>
<feature type="domain" description="RRM" evidence="4">
    <location>
        <begin position="79"/>
        <end position="156"/>
    </location>
</feature>
<dbReference type="InterPro" id="IPR012677">
    <property type="entry name" value="Nucleotide-bd_a/b_plait_sf"/>
</dbReference>
<gene>
    <name evidence="5" type="ORF">B0T18DRAFT_359405</name>
</gene>
<dbReference type="PROSITE" id="PS50102">
    <property type="entry name" value="RRM"/>
    <property type="match status" value="2"/>
</dbReference>
<dbReference type="InterPro" id="IPR000504">
    <property type="entry name" value="RRM_dom"/>
</dbReference>
<name>A0AA40FAL5_9PEZI</name>
<keyword evidence="6" id="KW-1185">Reference proteome</keyword>
<dbReference type="Gene3D" id="3.30.70.330">
    <property type="match status" value="2"/>
</dbReference>
<comment type="caution">
    <text evidence="5">The sequence shown here is derived from an EMBL/GenBank/DDBJ whole genome shotgun (WGS) entry which is preliminary data.</text>
</comment>
<reference evidence="5" key="1">
    <citation type="submission" date="2023-06" db="EMBL/GenBank/DDBJ databases">
        <title>Genome-scale phylogeny and comparative genomics of the fungal order Sordariales.</title>
        <authorList>
            <consortium name="Lawrence Berkeley National Laboratory"/>
            <person name="Hensen N."/>
            <person name="Bonometti L."/>
            <person name="Westerberg I."/>
            <person name="Brannstrom I.O."/>
            <person name="Guillou S."/>
            <person name="Cros-Aarteil S."/>
            <person name="Calhoun S."/>
            <person name="Haridas S."/>
            <person name="Kuo A."/>
            <person name="Mondo S."/>
            <person name="Pangilinan J."/>
            <person name="Riley R."/>
            <person name="LaButti K."/>
            <person name="Andreopoulos B."/>
            <person name="Lipzen A."/>
            <person name="Chen C."/>
            <person name="Yanf M."/>
            <person name="Daum C."/>
            <person name="Ng V."/>
            <person name="Clum A."/>
            <person name="Steindorff A."/>
            <person name="Ohm R."/>
            <person name="Martin F."/>
            <person name="Silar P."/>
            <person name="Natvig D."/>
            <person name="Lalanne C."/>
            <person name="Gautier V."/>
            <person name="Ament-velasquez S.L."/>
            <person name="Kruys A."/>
            <person name="Hutchinson M.I."/>
            <person name="Powell A.J."/>
            <person name="Barry K."/>
            <person name="Miller A.N."/>
            <person name="Grigoriev I.V."/>
            <person name="Debuchy R."/>
            <person name="Gladieux P."/>
            <person name="Thoren M.H."/>
            <person name="Johannesson H."/>
        </authorList>
    </citation>
    <scope>NUCLEOTIDE SEQUENCE</scope>
    <source>
        <strain evidence="5">SMH3187-1</strain>
    </source>
</reference>
<dbReference type="Pfam" id="PF00076">
    <property type="entry name" value="RRM_1"/>
    <property type="match status" value="2"/>
</dbReference>
<feature type="domain" description="RRM" evidence="4">
    <location>
        <begin position="173"/>
        <end position="251"/>
    </location>
</feature>
<dbReference type="PANTHER" id="PTHR48027">
    <property type="entry name" value="HETEROGENEOUS NUCLEAR RIBONUCLEOPROTEIN 87F-RELATED"/>
    <property type="match status" value="1"/>
</dbReference>
<dbReference type="SMART" id="SM00360">
    <property type="entry name" value="RRM"/>
    <property type="match status" value="2"/>
</dbReference>
<dbReference type="AlphaFoldDB" id="A0AA40FAL5"/>
<evidence type="ECO:0000259" key="4">
    <source>
        <dbReference type="PROSITE" id="PS50102"/>
    </source>
</evidence>
<evidence type="ECO:0000256" key="3">
    <source>
        <dbReference type="SAM" id="MobiDB-lite"/>
    </source>
</evidence>
<dbReference type="Proteomes" id="UP001172155">
    <property type="component" value="Unassembled WGS sequence"/>
</dbReference>
<dbReference type="GO" id="GO:0003723">
    <property type="term" value="F:RNA binding"/>
    <property type="evidence" value="ECO:0007669"/>
    <property type="project" value="UniProtKB-UniRule"/>
</dbReference>
<evidence type="ECO:0000256" key="1">
    <source>
        <dbReference type="ARBA" id="ARBA00022884"/>
    </source>
</evidence>
<dbReference type="InterPro" id="IPR035979">
    <property type="entry name" value="RBD_domain_sf"/>
</dbReference>
<evidence type="ECO:0000313" key="5">
    <source>
        <dbReference type="EMBL" id="KAK0754278.1"/>
    </source>
</evidence>
<evidence type="ECO:0000313" key="6">
    <source>
        <dbReference type="Proteomes" id="UP001172155"/>
    </source>
</evidence>